<feature type="non-terminal residue" evidence="2">
    <location>
        <position position="1"/>
    </location>
</feature>
<comment type="caution">
    <text evidence="2">The sequence shown here is derived from an EMBL/GenBank/DDBJ whole genome shotgun (WGS) entry which is preliminary data.</text>
</comment>
<gene>
    <name evidence="2" type="ORF">CH338_16030</name>
</gene>
<dbReference type="InterPro" id="IPR003115">
    <property type="entry name" value="ParB_N"/>
</dbReference>
<evidence type="ECO:0000313" key="3">
    <source>
        <dbReference type="Proteomes" id="UP000248863"/>
    </source>
</evidence>
<dbReference type="AlphaFoldDB" id="A0A327KIM3"/>
<proteinExistence type="predicted"/>
<dbReference type="SUPFAM" id="SSF110849">
    <property type="entry name" value="ParB/Sulfiredoxin"/>
    <property type="match status" value="1"/>
</dbReference>
<dbReference type="SMART" id="SM00470">
    <property type="entry name" value="ParB"/>
    <property type="match status" value="1"/>
</dbReference>
<dbReference type="InterPro" id="IPR050336">
    <property type="entry name" value="Chromosome_partition/occlusion"/>
</dbReference>
<organism evidence="2 3">
    <name type="scientific">Rhodoplanes elegans</name>
    <dbReference type="NCBI Taxonomy" id="29408"/>
    <lineage>
        <taxon>Bacteria</taxon>
        <taxon>Pseudomonadati</taxon>
        <taxon>Pseudomonadota</taxon>
        <taxon>Alphaproteobacteria</taxon>
        <taxon>Hyphomicrobiales</taxon>
        <taxon>Nitrobacteraceae</taxon>
        <taxon>Rhodoplanes</taxon>
    </lineage>
</organism>
<dbReference type="Gene3D" id="3.90.1530.30">
    <property type="match status" value="1"/>
</dbReference>
<name>A0A327KIM3_9BRAD</name>
<keyword evidence="3" id="KW-1185">Reference proteome</keyword>
<dbReference type="InterPro" id="IPR036086">
    <property type="entry name" value="ParB/Sulfiredoxin_sf"/>
</dbReference>
<dbReference type="GO" id="GO:0005694">
    <property type="term" value="C:chromosome"/>
    <property type="evidence" value="ECO:0007669"/>
    <property type="project" value="TreeGrafter"/>
</dbReference>
<dbReference type="RefSeq" id="WP_170145916.1">
    <property type="nucleotide sequence ID" value="NZ_NPEU01000182.1"/>
</dbReference>
<dbReference type="PANTHER" id="PTHR33375">
    <property type="entry name" value="CHROMOSOME-PARTITIONING PROTEIN PARB-RELATED"/>
    <property type="match status" value="1"/>
</dbReference>
<dbReference type="GO" id="GO:0007059">
    <property type="term" value="P:chromosome segregation"/>
    <property type="evidence" value="ECO:0007669"/>
    <property type="project" value="TreeGrafter"/>
</dbReference>
<dbReference type="EMBL" id="NPEU01000182">
    <property type="protein sequence ID" value="RAI37483.1"/>
    <property type="molecule type" value="Genomic_DNA"/>
</dbReference>
<sequence length="278" mass="30211">TITTIEIEKIDASGRLRPIRPDWVEAFAEQIAAGEELPPIEVVATGDGTYRLITGGHRLAAHRAAGRTTIEVELKDPERYADEATCRLREIKENFYRVGQTELDRCVAIAAWKEIHDRQHAVNRGGRPRKETAADSAEVFSASFSTVAADVLGISERSVRIAAQIATGIDGAVRTAIALHPIADQQIDLLTLAQQPQPRQQAIAALLLDPHAGVSSVAAAIASIDKTPAPARTAAWERLAGKFAKLKEKQQHAFFEANYDAITSWLAARSRATAQAKR</sequence>
<dbReference type="Proteomes" id="UP000248863">
    <property type="component" value="Unassembled WGS sequence"/>
</dbReference>
<protein>
    <recommendedName>
        <fullName evidence="1">ParB-like N-terminal domain-containing protein</fullName>
    </recommendedName>
</protein>
<dbReference type="Pfam" id="PF02195">
    <property type="entry name" value="ParB_N"/>
    <property type="match status" value="1"/>
</dbReference>
<reference evidence="2 3" key="1">
    <citation type="submission" date="2017-07" db="EMBL/GenBank/DDBJ databases">
        <title>Draft Genome Sequences of Select Purple Nonsulfur Bacteria.</title>
        <authorList>
            <person name="Lasarre B."/>
            <person name="Mckinlay J.B."/>
        </authorList>
    </citation>
    <scope>NUCLEOTIDE SEQUENCE [LARGE SCALE GENOMIC DNA]</scope>
    <source>
        <strain evidence="2 3">DSM 11907</strain>
    </source>
</reference>
<accession>A0A327KIM3</accession>
<feature type="domain" description="ParB-like N-terminal" evidence="1">
    <location>
        <begin position="3"/>
        <end position="92"/>
    </location>
</feature>
<dbReference type="PANTHER" id="PTHR33375:SF1">
    <property type="entry name" value="CHROMOSOME-PARTITIONING PROTEIN PARB-RELATED"/>
    <property type="match status" value="1"/>
</dbReference>
<evidence type="ECO:0000313" key="2">
    <source>
        <dbReference type="EMBL" id="RAI37483.1"/>
    </source>
</evidence>
<evidence type="ECO:0000259" key="1">
    <source>
        <dbReference type="SMART" id="SM00470"/>
    </source>
</evidence>